<evidence type="ECO:0000313" key="2">
    <source>
        <dbReference type="Proteomes" id="UP000501690"/>
    </source>
</evidence>
<gene>
    <name evidence="1" type="ORF">DEO72_LG10g2042</name>
</gene>
<accession>A0A4D6NA98</accession>
<name>A0A4D6NA98_VIGUN</name>
<proteinExistence type="predicted"/>
<organism evidence="1 2">
    <name type="scientific">Vigna unguiculata</name>
    <name type="common">Cowpea</name>
    <dbReference type="NCBI Taxonomy" id="3917"/>
    <lineage>
        <taxon>Eukaryota</taxon>
        <taxon>Viridiplantae</taxon>
        <taxon>Streptophyta</taxon>
        <taxon>Embryophyta</taxon>
        <taxon>Tracheophyta</taxon>
        <taxon>Spermatophyta</taxon>
        <taxon>Magnoliopsida</taxon>
        <taxon>eudicotyledons</taxon>
        <taxon>Gunneridae</taxon>
        <taxon>Pentapetalae</taxon>
        <taxon>rosids</taxon>
        <taxon>fabids</taxon>
        <taxon>Fabales</taxon>
        <taxon>Fabaceae</taxon>
        <taxon>Papilionoideae</taxon>
        <taxon>50 kb inversion clade</taxon>
        <taxon>NPAAA clade</taxon>
        <taxon>indigoferoid/millettioid clade</taxon>
        <taxon>Phaseoleae</taxon>
        <taxon>Vigna</taxon>
    </lineage>
</organism>
<evidence type="ECO:0000313" key="1">
    <source>
        <dbReference type="EMBL" id="QCE10810.1"/>
    </source>
</evidence>
<keyword evidence="2" id="KW-1185">Reference proteome</keyword>
<dbReference type="AlphaFoldDB" id="A0A4D6NA98"/>
<sequence>MNHDCFCSFVRPSLSRRVKRSPSLFEIPPFQVCLIRTPKFEVVYGFIPSLTLIR</sequence>
<protein>
    <submittedName>
        <fullName evidence="1">Uncharacterized protein</fullName>
    </submittedName>
</protein>
<reference evidence="1 2" key="1">
    <citation type="submission" date="2019-04" db="EMBL/GenBank/DDBJ databases">
        <title>An improved genome assembly and genetic linkage map for asparagus bean, Vigna unguiculata ssp. sesquipedialis.</title>
        <authorList>
            <person name="Xia Q."/>
            <person name="Zhang R."/>
            <person name="Dong Y."/>
        </authorList>
    </citation>
    <scope>NUCLEOTIDE SEQUENCE [LARGE SCALE GENOMIC DNA]</scope>
    <source>
        <tissue evidence="1">Leaf</tissue>
    </source>
</reference>
<dbReference type="EMBL" id="CP039354">
    <property type="protein sequence ID" value="QCE10810.1"/>
    <property type="molecule type" value="Genomic_DNA"/>
</dbReference>
<dbReference type="Proteomes" id="UP000501690">
    <property type="component" value="Linkage Group LG10"/>
</dbReference>